<reference evidence="1" key="2">
    <citation type="journal article" date="2015" name="Data Brief">
        <title>Shoot transcriptome of the giant reed, Arundo donax.</title>
        <authorList>
            <person name="Barrero R.A."/>
            <person name="Guerrero F.D."/>
            <person name="Moolhuijzen P."/>
            <person name="Goolsby J.A."/>
            <person name="Tidwell J."/>
            <person name="Bellgard S.E."/>
            <person name="Bellgard M.I."/>
        </authorList>
    </citation>
    <scope>NUCLEOTIDE SEQUENCE</scope>
    <source>
        <tissue evidence="1">Shoot tissue taken approximately 20 cm above the soil surface</tissue>
    </source>
</reference>
<protein>
    <submittedName>
        <fullName evidence="1">Uncharacterized protein</fullName>
    </submittedName>
</protein>
<name>A0A0A9GXK9_ARUDO</name>
<reference evidence="1" key="1">
    <citation type="submission" date="2014-09" db="EMBL/GenBank/DDBJ databases">
        <authorList>
            <person name="Magalhaes I.L.F."/>
            <person name="Oliveira U."/>
            <person name="Santos F.R."/>
            <person name="Vidigal T.H.D.A."/>
            <person name="Brescovit A.D."/>
            <person name="Santos A.J."/>
        </authorList>
    </citation>
    <scope>NUCLEOTIDE SEQUENCE</scope>
    <source>
        <tissue evidence="1">Shoot tissue taken approximately 20 cm above the soil surface</tissue>
    </source>
</reference>
<accession>A0A0A9GXK9</accession>
<dbReference type="EMBL" id="GBRH01169617">
    <property type="protein sequence ID" value="JAE28279.1"/>
    <property type="molecule type" value="Transcribed_RNA"/>
</dbReference>
<proteinExistence type="predicted"/>
<evidence type="ECO:0000313" key="1">
    <source>
        <dbReference type="EMBL" id="JAE28279.1"/>
    </source>
</evidence>
<sequence>MLHSCGLTINSVEHVYNIFSMYKAMLEKCRIHLD</sequence>
<organism evidence="1">
    <name type="scientific">Arundo donax</name>
    <name type="common">Giant reed</name>
    <name type="synonym">Donax arundinaceus</name>
    <dbReference type="NCBI Taxonomy" id="35708"/>
    <lineage>
        <taxon>Eukaryota</taxon>
        <taxon>Viridiplantae</taxon>
        <taxon>Streptophyta</taxon>
        <taxon>Embryophyta</taxon>
        <taxon>Tracheophyta</taxon>
        <taxon>Spermatophyta</taxon>
        <taxon>Magnoliopsida</taxon>
        <taxon>Liliopsida</taxon>
        <taxon>Poales</taxon>
        <taxon>Poaceae</taxon>
        <taxon>PACMAD clade</taxon>
        <taxon>Arundinoideae</taxon>
        <taxon>Arundineae</taxon>
        <taxon>Arundo</taxon>
    </lineage>
</organism>
<dbReference type="AlphaFoldDB" id="A0A0A9GXK9"/>